<keyword evidence="1" id="KW-0812">Transmembrane</keyword>
<dbReference type="EMBL" id="NKCI01000266">
    <property type="protein sequence ID" value="RSL45336.1"/>
    <property type="molecule type" value="Genomic_DNA"/>
</dbReference>
<gene>
    <name evidence="2" type="ORF">CEP54_014309</name>
</gene>
<keyword evidence="3" id="KW-1185">Reference proteome</keyword>
<proteinExistence type="predicted"/>
<evidence type="ECO:0000256" key="1">
    <source>
        <dbReference type="SAM" id="Phobius"/>
    </source>
</evidence>
<keyword evidence="1" id="KW-0472">Membrane</keyword>
<dbReference type="AlphaFoldDB" id="A0A428NX19"/>
<feature type="transmembrane region" description="Helical" evidence="1">
    <location>
        <begin position="368"/>
        <end position="393"/>
    </location>
</feature>
<evidence type="ECO:0000313" key="3">
    <source>
        <dbReference type="Proteomes" id="UP000288168"/>
    </source>
</evidence>
<organism evidence="2 3">
    <name type="scientific">Fusarium duplospermum</name>
    <dbReference type="NCBI Taxonomy" id="1325734"/>
    <lineage>
        <taxon>Eukaryota</taxon>
        <taxon>Fungi</taxon>
        <taxon>Dikarya</taxon>
        <taxon>Ascomycota</taxon>
        <taxon>Pezizomycotina</taxon>
        <taxon>Sordariomycetes</taxon>
        <taxon>Hypocreomycetidae</taxon>
        <taxon>Hypocreales</taxon>
        <taxon>Nectriaceae</taxon>
        <taxon>Fusarium</taxon>
        <taxon>Fusarium solani species complex</taxon>
    </lineage>
</organism>
<evidence type="ECO:0000313" key="2">
    <source>
        <dbReference type="EMBL" id="RSL45336.1"/>
    </source>
</evidence>
<reference evidence="2 3" key="1">
    <citation type="submission" date="2017-06" db="EMBL/GenBank/DDBJ databases">
        <title>Comparative genomic analysis of Ambrosia Fusariam Clade fungi.</title>
        <authorList>
            <person name="Stajich J.E."/>
            <person name="Carrillo J."/>
            <person name="Kijimoto T."/>
            <person name="Eskalen A."/>
            <person name="O'Donnell K."/>
            <person name="Kasson M."/>
        </authorList>
    </citation>
    <scope>NUCLEOTIDE SEQUENCE [LARGE SCALE GENOMIC DNA]</scope>
    <source>
        <strain evidence="2 3">NRRL62584</strain>
    </source>
</reference>
<accession>A0A428NX19</accession>
<comment type="caution">
    <text evidence="2">The sequence shown here is derived from an EMBL/GenBank/DDBJ whole genome shotgun (WGS) entry which is preliminary data.</text>
</comment>
<dbReference type="OrthoDB" id="5428890at2759"/>
<sequence length="398" mass="46552">MSKLLAQKKHELIRTFFQHAEESDDERNLKDYEAYFNTFDTELNVLNSHETYFRLKLEVNTEQMAGIVLRAIPAIQQSPDATQRSILKSLHLDLQRLRQDLQQDLNNEQWALLLGEEEGEKPALELALDSVVRLWLMIDPSCRNGQDDIHRAGWRGDRQFCDFVHTQFYPCQPATAQEITQEERQANDRELAADMMAETMQVQSNLTHPLTAANMKKLTNIAIKWVSLLDEHLEFDADIRELSIFHHNRWLLDALFMVQAWENESPQRQFCPFPIPRDVLEETIKSLNLLFPPYNKPTTRFLAKNNMNLLEFRLRGHGQARNRAGSKTRLREFTFYHDRLIELAQEFISPPKDWSTIFRDYRNPIQYWTFWLGLVIFIATVASVGLGGAQVYYAQHAT</sequence>
<keyword evidence="1" id="KW-1133">Transmembrane helix</keyword>
<name>A0A428NX19_9HYPO</name>
<protein>
    <submittedName>
        <fullName evidence="2">Uncharacterized protein</fullName>
    </submittedName>
</protein>
<dbReference type="Proteomes" id="UP000288168">
    <property type="component" value="Unassembled WGS sequence"/>
</dbReference>